<dbReference type="EMBL" id="AP018818">
    <property type="protein sequence ID" value="BBF71621.1"/>
    <property type="molecule type" value="Genomic_DNA"/>
</dbReference>
<feature type="domain" description="Histidine kinase" evidence="5">
    <location>
        <begin position="162"/>
        <end position="379"/>
    </location>
</feature>
<keyword evidence="8" id="KW-1185">Reference proteome</keyword>
<gene>
    <name evidence="7" type="ORF">SBA_ch2_1540</name>
</gene>
<dbReference type="RefSeq" id="WP_224546795.1">
    <property type="nucleotide sequence ID" value="NZ_AP018818.1"/>
</dbReference>
<dbReference type="SMART" id="SM00387">
    <property type="entry name" value="HATPase_c"/>
    <property type="match status" value="1"/>
</dbReference>
<dbReference type="SUPFAM" id="SSF55874">
    <property type="entry name" value="ATPase domain of HSP90 chaperone/DNA topoisomerase II/histidine kinase"/>
    <property type="match status" value="1"/>
</dbReference>
<dbReference type="Gene3D" id="3.40.50.2300">
    <property type="match status" value="1"/>
</dbReference>
<proteinExistence type="predicted"/>
<dbReference type="InterPro" id="IPR004358">
    <property type="entry name" value="Sig_transdc_His_kin-like_C"/>
</dbReference>
<keyword evidence="3 4" id="KW-0597">Phosphoprotein</keyword>
<dbReference type="PROSITE" id="PS50110">
    <property type="entry name" value="RESPONSE_REGULATORY"/>
    <property type="match status" value="1"/>
</dbReference>
<dbReference type="Pfam" id="PF00512">
    <property type="entry name" value="HisKA"/>
    <property type="match status" value="1"/>
</dbReference>
<feature type="modified residue" description="4-aspartylphosphate" evidence="4">
    <location>
        <position position="58"/>
    </location>
</feature>
<dbReference type="PRINTS" id="PR00344">
    <property type="entry name" value="BCTRLSENSOR"/>
</dbReference>
<dbReference type="EC" id="2.7.13.3" evidence="2"/>
<dbReference type="SMART" id="SM00388">
    <property type="entry name" value="HisKA"/>
    <property type="match status" value="1"/>
</dbReference>
<evidence type="ECO:0000259" key="5">
    <source>
        <dbReference type="PROSITE" id="PS50109"/>
    </source>
</evidence>
<evidence type="ECO:0000256" key="4">
    <source>
        <dbReference type="PROSITE-ProRule" id="PRU00169"/>
    </source>
</evidence>
<evidence type="ECO:0000259" key="6">
    <source>
        <dbReference type="PROSITE" id="PS50110"/>
    </source>
</evidence>
<dbReference type="PANTHER" id="PTHR43547">
    <property type="entry name" value="TWO-COMPONENT HISTIDINE KINASE"/>
    <property type="match status" value="1"/>
</dbReference>
<dbReference type="Pfam" id="PF00072">
    <property type="entry name" value="Response_reg"/>
    <property type="match status" value="1"/>
</dbReference>
<feature type="domain" description="Response regulatory" evidence="6">
    <location>
        <begin position="9"/>
        <end position="126"/>
    </location>
</feature>
<dbReference type="Gene3D" id="3.30.565.10">
    <property type="entry name" value="Histidine kinase-like ATPase, C-terminal domain"/>
    <property type="match status" value="1"/>
</dbReference>
<dbReference type="InterPro" id="IPR036890">
    <property type="entry name" value="HATPase_C_sf"/>
</dbReference>
<name>A0ABN5WH59_9SPHN</name>
<protein>
    <recommendedName>
        <fullName evidence="2">histidine kinase</fullName>
        <ecNumber evidence="2">2.7.13.3</ecNumber>
    </recommendedName>
</protein>
<comment type="catalytic activity">
    <reaction evidence="1">
        <text>ATP + protein L-histidine = ADP + protein N-phospho-L-histidine.</text>
        <dbReference type="EC" id="2.7.13.3"/>
    </reaction>
</comment>
<dbReference type="InterPro" id="IPR003661">
    <property type="entry name" value="HisK_dim/P_dom"/>
</dbReference>
<evidence type="ECO:0000313" key="7">
    <source>
        <dbReference type="EMBL" id="BBF71621.1"/>
    </source>
</evidence>
<dbReference type="SUPFAM" id="SSF52172">
    <property type="entry name" value="CheY-like"/>
    <property type="match status" value="1"/>
</dbReference>
<dbReference type="InterPro" id="IPR011006">
    <property type="entry name" value="CheY-like_superfamily"/>
</dbReference>
<sequence>MTSDTHPLYCLLVDDLEENLLALEALLQRDGLICLKARSGEEALELLLVHDVALALLDVQMPGMDGFELAEYMRGNERARHVPIIFVTAGSADRQRRFRGYEAGAVDFIQKPIEADILRSKAAIFFDLHDQRRQIIAQRDELATLAGALQAADRRKNEFLAILGHELRNPIAALAAGLHLLEKREGTEAARDIRGRMDRHVHHLSRLIEDILDIARIDQGKISLKIQRIVLQDVLAFAVETCQPTIEAAQHRLVIDIADDPIKLDADYARVVQIVSNLLSNAAKYTQPGGEVRLTVRTVDGWAEIEVADTGIGIAPDMQARIFDLFAQVKRSTGDAQDGLGIGLALVRQLVALHGGALSLKHSAPGEGSIFQVRLPTVEALVA</sequence>
<evidence type="ECO:0000256" key="3">
    <source>
        <dbReference type="ARBA" id="ARBA00022553"/>
    </source>
</evidence>
<dbReference type="Proteomes" id="UP001059971">
    <property type="component" value="Chromosome 2"/>
</dbReference>
<dbReference type="GO" id="GO:0016301">
    <property type="term" value="F:kinase activity"/>
    <property type="evidence" value="ECO:0007669"/>
    <property type="project" value="UniProtKB-KW"/>
</dbReference>
<dbReference type="InterPro" id="IPR003594">
    <property type="entry name" value="HATPase_dom"/>
</dbReference>
<organism evidence="7 8">
    <name type="scientific">Sphingomonas bisphenolicum</name>
    <dbReference type="NCBI Taxonomy" id="296544"/>
    <lineage>
        <taxon>Bacteria</taxon>
        <taxon>Pseudomonadati</taxon>
        <taxon>Pseudomonadota</taxon>
        <taxon>Alphaproteobacteria</taxon>
        <taxon>Sphingomonadales</taxon>
        <taxon>Sphingomonadaceae</taxon>
        <taxon>Sphingomonas</taxon>
    </lineage>
</organism>
<evidence type="ECO:0000256" key="1">
    <source>
        <dbReference type="ARBA" id="ARBA00000085"/>
    </source>
</evidence>
<keyword evidence="7" id="KW-0418">Kinase</keyword>
<evidence type="ECO:0000313" key="8">
    <source>
        <dbReference type="Proteomes" id="UP001059971"/>
    </source>
</evidence>
<dbReference type="InterPro" id="IPR001789">
    <property type="entry name" value="Sig_transdc_resp-reg_receiver"/>
</dbReference>
<accession>A0ABN5WH59</accession>
<dbReference type="PROSITE" id="PS50109">
    <property type="entry name" value="HIS_KIN"/>
    <property type="match status" value="1"/>
</dbReference>
<reference evidence="7" key="1">
    <citation type="submission" date="2018-07" db="EMBL/GenBank/DDBJ databases">
        <title>Complete genome sequence of Sphingomonas bisphenolicum strain AO1, a bisphenol A degradative bacterium isolated from Japanese farm field.</title>
        <authorList>
            <person name="Murakami M."/>
            <person name="Koh M."/>
            <person name="Koba S."/>
            <person name="Matsumura Y."/>
        </authorList>
    </citation>
    <scope>NUCLEOTIDE SEQUENCE</scope>
    <source>
        <strain evidence="7">AO1</strain>
    </source>
</reference>
<dbReference type="Pfam" id="PF02518">
    <property type="entry name" value="HATPase_c"/>
    <property type="match status" value="1"/>
</dbReference>
<dbReference type="CDD" id="cd00082">
    <property type="entry name" value="HisKA"/>
    <property type="match status" value="1"/>
</dbReference>
<dbReference type="InterPro" id="IPR005467">
    <property type="entry name" value="His_kinase_dom"/>
</dbReference>
<dbReference type="Gene3D" id="1.10.287.130">
    <property type="match status" value="1"/>
</dbReference>
<dbReference type="SMART" id="SM00448">
    <property type="entry name" value="REC"/>
    <property type="match status" value="1"/>
</dbReference>
<dbReference type="PANTHER" id="PTHR43547:SF2">
    <property type="entry name" value="HYBRID SIGNAL TRANSDUCTION HISTIDINE KINASE C"/>
    <property type="match status" value="1"/>
</dbReference>
<keyword evidence="7" id="KW-0808">Transferase</keyword>
<evidence type="ECO:0000256" key="2">
    <source>
        <dbReference type="ARBA" id="ARBA00012438"/>
    </source>
</evidence>